<feature type="transmembrane region" description="Helical" evidence="2">
    <location>
        <begin position="201"/>
        <end position="222"/>
    </location>
</feature>
<dbReference type="Pfam" id="PF11361">
    <property type="entry name" value="DUF3159"/>
    <property type="match status" value="1"/>
</dbReference>
<proteinExistence type="predicted"/>
<keyword evidence="2" id="KW-0472">Membrane</keyword>
<keyword evidence="2" id="KW-1133">Transmembrane helix</keyword>
<keyword evidence="2" id="KW-0812">Transmembrane</keyword>
<feature type="region of interest" description="Disordered" evidence="1">
    <location>
        <begin position="1"/>
        <end position="25"/>
    </location>
</feature>
<feature type="region of interest" description="Disordered" evidence="1">
    <location>
        <begin position="39"/>
        <end position="67"/>
    </location>
</feature>
<name>A0A8J3JDK3_9ACTN</name>
<evidence type="ECO:0000313" key="3">
    <source>
        <dbReference type="EMBL" id="GID12828.1"/>
    </source>
</evidence>
<evidence type="ECO:0000256" key="1">
    <source>
        <dbReference type="SAM" id="MobiDB-lite"/>
    </source>
</evidence>
<feature type="transmembrane region" description="Helical" evidence="2">
    <location>
        <begin position="131"/>
        <end position="149"/>
    </location>
</feature>
<feature type="compositionally biased region" description="Basic and acidic residues" evidence="1">
    <location>
        <begin position="1"/>
        <end position="19"/>
    </location>
</feature>
<reference evidence="3" key="1">
    <citation type="submission" date="2021-01" db="EMBL/GenBank/DDBJ databases">
        <title>Whole genome shotgun sequence of Actinocatenispora rupis NBRC 107355.</title>
        <authorList>
            <person name="Komaki H."/>
            <person name="Tamura T."/>
        </authorList>
    </citation>
    <scope>NUCLEOTIDE SEQUENCE</scope>
    <source>
        <strain evidence="3">NBRC 107355</strain>
    </source>
</reference>
<dbReference type="EMBL" id="BOMB01000021">
    <property type="protein sequence ID" value="GID12828.1"/>
    <property type="molecule type" value="Genomic_DNA"/>
</dbReference>
<protein>
    <submittedName>
        <fullName evidence="3">Membrane protein</fullName>
    </submittedName>
</protein>
<evidence type="ECO:0000256" key="2">
    <source>
        <dbReference type="SAM" id="Phobius"/>
    </source>
</evidence>
<evidence type="ECO:0000313" key="4">
    <source>
        <dbReference type="Proteomes" id="UP000612808"/>
    </source>
</evidence>
<sequence length="267" mass="28491">MPTDERAGSAPADDPRLEPPLDPALDGALNEALDDLAVEALTGDPADDRTGEVPAEEGGGAGDGERPEATFSEQIADQLGGVRGVVESCIPVLVFIGVNIAVSLRPALIAAVAVAVLIGAFRLIRRQPVRHAVNGLFGIALGGVIAWKTGHAKDFYLPGIFIAFGYAAALLVSMIARRPLIGYVWGVVMTRGRHTWRDSAVLLRTFQWLTLLWAGCFVLRGAVQGALYYADQTTLLGVSRIALSWPLYVVQLAVTLWAARRAGRREA</sequence>
<feature type="transmembrane region" description="Helical" evidence="2">
    <location>
        <begin position="84"/>
        <end position="101"/>
    </location>
</feature>
<accession>A0A8J3JDK3</accession>
<feature type="transmembrane region" description="Helical" evidence="2">
    <location>
        <begin position="242"/>
        <end position="259"/>
    </location>
</feature>
<dbReference type="Proteomes" id="UP000612808">
    <property type="component" value="Unassembled WGS sequence"/>
</dbReference>
<feature type="transmembrane region" description="Helical" evidence="2">
    <location>
        <begin position="107"/>
        <end position="124"/>
    </location>
</feature>
<comment type="caution">
    <text evidence="3">The sequence shown here is derived from an EMBL/GenBank/DDBJ whole genome shotgun (WGS) entry which is preliminary data.</text>
</comment>
<keyword evidence="4" id="KW-1185">Reference proteome</keyword>
<organism evidence="3 4">
    <name type="scientific">Actinocatenispora rupis</name>
    <dbReference type="NCBI Taxonomy" id="519421"/>
    <lineage>
        <taxon>Bacteria</taxon>
        <taxon>Bacillati</taxon>
        <taxon>Actinomycetota</taxon>
        <taxon>Actinomycetes</taxon>
        <taxon>Micromonosporales</taxon>
        <taxon>Micromonosporaceae</taxon>
        <taxon>Actinocatenispora</taxon>
    </lineage>
</organism>
<dbReference type="AlphaFoldDB" id="A0A8J3JDK3"/>
<dbReference type="InterPro" id="IPR016566">
    <property type="entry name" value="UCP010219"/>
</dbReference>
<feature type="transmembrane region" description="Helical" evidence="2">
    <location>
        <begin position="155"/>
        <end position="176"/>
    </location>
</feature>
<gene>
    <name evidence="3" type="ORF">Aru02nite_37170</name>
</gene>